<dbReference type="Gene3D" id="2.60.40.1120">
    <property type="entry name" value="Carboxypeptidase-like, regulatory domain"/>
    <property type="match status" value="1"/>
</dbReference>
<proteinExistence type="predicted"/>
<sequence>MLRKLTLTLLAFATMFLAATPPAGAQATTTGNLAGTVTDPSGAAIPNAKLIISDPATGSRNTQTTNSVGAYTFSDLQVGTYILSTTYPGFATTVTKDIGIETGRSINLNVALVLGAANTEVEVISGSEVLETTTNTLAATIKPDAVQDLPLNGRDASSLTQLAPGSQSAGDARYATFNALPAAAINITVDGMNSNFQKFRTSTSGNYSPSPVRLGAVEEISVSTSSLTADAGAEGSVALRYQIKRGTNKYHGSAFWQYSSSLLNANSYGNDAAGIAKTKTHTNDEGGNIGGPIWKNKVFFFSNYEQNFANGKTQVTAYALTTAAQAGNITYTDSANVVHPVNVLNAAATAGFNSTINPRIASELSQINTYNQGAVAKATPLPYQNLENWSFNTITKNVYPTERIDYQITPTLDAHIAYDLWWRSLPGSQVYAGDPTHTEFRSSYSTLTFGTDWTITPHIVNQVNLGLLNDQERYNVTASFTPYAAINNILYASPTFTNGGSVAAPTLYTAALPEPRNNPVRDVFDNVTWNKGKHTFTFGGDLRNSTAHDLSISNPPVSTLGISTTDPANTGLFNQANFPGLITSGSSTPDLNNLKSLYATLTGRVSSIAGSNAYDTASGNYKVLGDLVIKEAQTVGGFYFQDSWRPTSHLAFNYGMRYQFSGTTHNTNNIYTSPTIADLYGPSTGEFAPGSLGGIANPQIYLRPSTYSADLNQPAPNAGFAWNPGFDGGKMVVRGGFSISHYDEGWGDWEAASSTNPGIRQSASILPGTGTGQYTPGSITLGTIPTLNTSPATFAFPLPESNFTFTNTLSAMDPKIRSPYVESWYFGVQHKLGYNTAFEANYVGNHVIHAWQTFNINEVNIYENGFLAEFQKAQADLAKSTGGNSSFYGADLPILNQAFGGAAGAGFKNSTFINYVQSGQAGALANAIATNSTYFCNLVGGGTFAPCTKLGYVGATAYPINFFQANPYSSGTARLTSDPGSSQYNGLQTQIKHPPGHGLTLQVNYTYSHAFSTRYTTTSDSGTVDFITLRNLRLNRNPAPSDIRNALKAYAVYTLPFSGHSYFMKQVLNNWTVSPILTWQSGRNFKLTGGTATVNTSDSGLVLTGINAKQLQKSVGYYPGPSVSTPLLLLNPAVLTKTNGVAQVASESTPGVIGQQVFLTAPQFVNTDFSVSKILPVTEWVKLNFQAEMLNVFNHPSFTYGPGSPGNSAAINTSPAVIASTSPGTSPASRAFQFRLGLVF</sequence>
<dbReference type="KEGG" id="acm:AciX9_4239"/>
<dbReference type="Proteomes" id="UP000000343">
    <property type="component" value="Plasmid pACIX901"/>
</dbReference>
<dbReference type="RefSeq" id="WP_013572927.1">
    <property type="nucleotide sequence ID" value="NC_015057.1"/>
</dbReference>
<keyword evidence="3" id="KW-0614">Plasmid</keyword>
<evidence type="ECO:0000313" key="4">
    <source>
        <dbReference type="Proteomes" id="UP000000343"/>
    </source>
</evidence>
<dbReference type="InterPro" id="IPR057601">
    <property type="entry name" value="Oar-like_b-barrel"/>
</dbReference>
<evidence type="ECO:0000259" key="2">
    <source>
        <dbReference type="Pfam" id="PF25183"/>
    </source>
</evidence>
<protein>
    <recommendedName>
        <fullName evidence="2">TonB-dependent transporter Oar-like beta-barrel domain-containing protein</fullName>
    </recommendedName>
</protein>
<evidence type="ECO:0000313" key="3">
    <source>
        <dbReference type="EMBL" id="ADW71015.1"/>
    </source>
</evidence>
<dbReference type="SUPFAM" id="SSF49464">
    <property type="entry name" value="Carboxypeptidase regulatory domain-like"/>
    <property type="match status" value="1"/>
</dbReference>
<dbReference type="AlphaFoldDB" id="E8X6D1"/>
<dbReference type="SUPFAM" id="SSF56935">
    <property type="entry name" value="Porins"/>
    <property type="match status" value="1"/>
</dbReference>
<reference evidence="4" key="1">
    <citation type="submission" date="2011-01" db="EMBL/GenBank/DDBJ databases">
        <title>Complete sequence of plasmid1 of Acidobacterium sp. MP5ACTX9.</title>
        <authorList>
            <consortium name="US DOE Joint Genome Institute"/>
            <person name="Lucas S."/>
            <person name="Copeland A."/>
            <person name="Lapidus A."/>
            <person name="Cheng J.-F."/>
            <person name="Goodwin L."/>
            <person name="Pitluck S."/>
            <person name="Teshima H."/>
            <person name="Detter J.C."/>
            <person name="Han C."/>
            <person name="Tapia R."/>
            <person name="Land M."/>
            <person name="Hauser L."/>
            <person name="Kyrpides N."/>
            <person name="Ivanova N."/>
            <person name="Ovchinnikova G."/>
            <person name="Pagani I."/>
            <person name="Rawat S.R."/>
            <person name="Mannisto M."/>
            <person name="Haggblom M.M."/>
            <person name="Woyke T."/>
        </authorList>
    </citation>
    <scope>NUCLEOTIDE SEQUENCE [LARGE SCALE GENOMIC DNA]</scope>
    <source>
        <strain evidence="4">MP5ACTX9</strain>
        <plasmid evidence="4">Plasmid pACIX901</plasmid>
    </source>
</reference>
<gene>
    <name evidence="3" type="ordered locus">AciX9_4239</name>
</gene>
<accession>E8X6D1</accession>
<feature type="signal peptide" evidence="1">
    <location>
        <begin position="1"/>
        <end position="25"/>
    </location>
</feature>
<dbReference type="Pfam" id="PF13620">
    <property type="entry name" value="CarboxypepD_reg"/>
    <property type="match status" value="1"/>
</dbReference>
<dbReference type="OrthoDB" id="97893at2"/>
<feature type="chain" id="PRO_5003233737" description="TonB-dependent transporter Oar-like beta-barrel domain-containing protein" evidence="1">
    <location>
        <begin position="26"/>
        <end position="1240"/>
    </location>
</feature>
<dbReference type="EMBL" id="CP002481">
    <property type="protein sequence ID" value="ADW71015.1"/>
    <property type="molecule type" value="Genomic_DNA"/>
</dbReference>
<dbReference type="InterPro" id="IPR008969">
    <property type="entry name" value="CarboxyPept-like_regulatory"/>
</dbReference>
<feature type="domain" description="TonB-dependent transporter Oar-like beta-barrel" evidence="2">
    <location>
        <begin position="243"/>
        <end position="1233"/>
    </location>
</feature>
<keyword evidence="4" id="KW-1185">Reference proteome</keyword>
<dbReference type="Pfam" id="PF25183">
    <property type="entry name" value="OMP_b-brl_4"/>
    <property type="match status" value="1"/>
</dbReference>
<keyword evidence="1" id="KW-0732">Signal</keyword>
<evidence type="ECO:0000256" key="1">
    <source>
        <dbReference type="SAM" id="SignalP"/>
    </source>
</evidence>
<dbReference type="HOGENOM" id="CLU_006298_0_0_0"/>
<name>E8X6D1_GRATM</name>
<organism evidence="4">
    <name type="scientific">Granulicella tundricola (strain ATCC BAA-1859 / DSM 23138 / MP5ACTX9)</name>
    <dbReference type="NCBI Taxonomy" id="1198114"/>
    <lineage>
        <taxon>Bacteria</taxon>
        <taxon>Pseudomonadati</taxon>
        <taxon>Acidobacteriota</taxon>
        <taxon>Terriglobia</taxon>
        <taxon>Terriglobales</taxon>
        <taxon>Acidobacteriaceae</taxon>
        <taxon>Granulicella</taxon>
    </lineage>
</organism>
<geneLocation type="plasmid" evidence="3 4">
    <name>pACIX901</name>
</geneLocation>